<dbReference type="PANTHER" id="PTHR30600">
    <property type="entry name" value="CYTOCHROME C PEROXIDASE-RELATED"/>
    <property type="match status" value="1"/>
</dbReference>
<evidence type="ECO:0000256" key="2">
    <source>
        <dbReference type="ARBA" id="ARBA00022617"/>
    </source>
</evidence>
<dbReference type="RefSeq" id="WP_246051475.1">
    <property type="nucleotide sequence ID" value="NZ_MWIN01000022.1"/>
</dbReference>
<dbReference type="InterPro" id="IPR009056">
    <property type="entry name" value="Cyt_c-like_dom"/>
</dbReference>
<dbReference type="GO" id="GO:0046872">
    <property type="term" value="F:metal ion binding"/>
    <property type="evidence" value="ECO:0007669"/>
    <property type="project" value="UniProtKB-KW"/>
</dbReference>
<dbReference type="Pfam" id="PF03150">
    <property type="entry name" value="CCP_MauG"/>
    <property type="match status" value="1"/>
</dbReference>
<feature type="domain" description="Cytochrome c" evidence="9">
    <location>
        <begin position="200"/>
        <end position="320"/>
    </location>
</feature>
<evidence type="ECO:0000256" key="1">
    <source>
        <dbReference type="ARBA" id="ARBA00004196"/>
    </source>
</evidence>
<evidence type="ECO:0000256" key="3">
    <source>
        <dbReference type="ARBA" id="ARBA00022723"/>
    </source>
</evidence>
<dbReference type="PROSITE" id="PS51007">
    <property type="entry name" value="CYTC"/>
    <property type="match status" value="2"/>
</dbReference>
<comment type="caution">
    <text evidence="10">The sequence shown here is derived from an EMBL/GenBank/DDBJ whole genome shotgun (WGS) entry which is preliminary data.</text>
</comment>
<reference evidence="10 11" key="1">
    <citation type="submission" date="2019-03" db="EMBL/GenBank/DDBJ databases">
        <title>Genomic Encyclopedia of Type Strains, Phase IV (KMG-IV): sequencing the most valuable type-strain genomes for metagenomic binning, comparative biology and taxonomic classification.</title>
        <authorList>
            <person name="Goeker M."/>
        </authorList>
    </citation>
    <scope>NUCLEOTIDE SEQUENCE [LARGE SCALE GENOMIC DNA]</scope>
    <source>
        <strain evidence="10 11">DSM 26377</strain>
    </source>
</reference>
<dbReference type="Gene3D" id="1.10.760.10">
    <property type="entry name" value="Cytochrome c-like domain"/>
    <property type="match status" value="2"/>
</dbReference>
<dbReference type="GO" id="GO:0009055">
    <property type="term" value="F:electron transfer activity"/>
    <property type="evidence" value="ECO:0007669"/>
    <property type="project" value="InterPro"/>
</dbReference>
<keyword evidence="3 7" id="KW-0479">Metal-binding</keyword>
<dbReference type="InterPro" id="IPR051395">
    <property type="entry name" value="Cytochrome_c_Peroxidase/MauG"/>
</dbReference>
<keyword evidence="4 8" id="KW-0732">Signal</keyword>
<keyword evidence="2 7" id="KW-0349">Heme</keyword>
<evidence type="ECO:0000256" key="6">
    <source>
        <dbReference type="ARBA" id="ARBA00023004"/>
    </source>
</evidence>
<evidence type="ECO:0000313" key="10">
    <source>
        <dbReference type="EMBL" id="TDU31014.1"/>
    </source>
</evidence>
<comment type="subcellular location">
    <subcellularLocation>
        <location evidence="1">Cell envelope</location>
    </subcellularLocation>
</comment>
<accession>A0A4R7PAE5</accession>
<dbReference type="GO" id="GO:0004130">
    <property type="term" value="F:cytochrome-c peroxidase activity"/>
    <property type="evidence" value="ECO:0007669"/>
    <property type="project" value="TreeGrafter"/>
</dbReference>
<feature type="domain" description="Cytochrome c" evidence="9">
    <location>
        <begin position="48"/>
        <end position="182"/>
    </location>
</feature>
<dbReference type="InterPro" id="IPR004852">
    <property type="entry name" value="Di-haem_cyt_c_peroxidsae"/>
</dbReference>
<feature type="chain" id="PRO_5030099569" evidence="8">
    <location>
        <begin position="24"/>
        <end position="483"/>
    </location>
</feature>
<dbReference type="GO" id="GO:0020037">
    <property type="term" value="F:heme binding"/>
    <property type="evidence" value="ECO:0007669"/>
    <property type="project" value="InterPro"/>
</dbReference>
<name>A0A4R7PAE5_9GAMM</name>
<dbReference type="SUPFAM" id="SSF46626">
    <property type="entry name" value="Cytochrome c"/>
    <property type="match status" value="2"/>
</dbReference>
<evidence type="ECO:0000256" key="4">
    <source>
        <dbReference type="ARBA" id="ARBA00022729"/>
    </source>
</evidence>
<keyword evidence="6 7" id="KW-0408">Iron</keyword>
<gene>
    <name evidence="10" type="ORF">DFR24_0372</name>
</gene>
<evidence type="ECO:0000259" key="9">
    <source>
        <dbReference type="PROSITE" id="PS51007"/>
    </source>
</evidence>
<evidence type="ECO:0000256" key="5">
    <source>
        <dbReference type="ARBA" id="ARBA00023002"/>
    </source>
</evidence>
<evidence type="ECO:0000313" key="11">
    <source>
        <dbReference type="Proteomes" id="UP000295341"/>
    </source>
</evidence>
<organism evidence="10 11">
    <name type="scientific">Panacagrimonas perspica</name>
    <dbReference type="NCBI Taxonomy" id="381431"/>
    <lineage>
        <taxon>Bacteria</taxon>
        <taxon>Pseudomonadati</taxon>
        <taxon>Pseudomonadota</taxon>
        <taxon>Gammaproteobacteria</taxon>
        <taxon>Nevskiales</taxon>
        <taxon>Nevskiaceae</taxon>
        <taxon>Panacagrimonas</taxon>
    </lineage>
</organism>
<proteinExistence type="predicted"/>
<keyword evidence="11" id="KW-1185">Reference proteome</keyword>
<dbReference type="Proteomes" id="UP000295341">
    <property type="component" value="Unassembled WGS sequence"/>
</dbReference>
<dbReference type="InterPro" id="IPR036909">
    <property type="entry name" value="Cyt_c-like_dom_sf"/>
</dbReference>
<dbReference type="GO" id="GO:0030313">
    <property type="term" value="C:cell envelope"/>
    <property type="evidence" value="ECO:0007669"/>
    <property type="project" value="UniProtKB-SubCell"/>
</dbReference>
<evidence type="ECO:0000256" key="8">
    <source>
        <dbReference type="SAM" id="SignalP"/>
    </source>
</evidence>
<dbReference type="PANTHER" id="PTHR30600:SF10">
    <property type="entry name" value="BLL6722 PROTEIN"/>
    <property type="match status" value="1"/>
</dbReference>
<evidence type="ECO:0000256" key="7">
    <source>
        <dbReference type="PROSITE-ProRule" id="PRU00433"/>
    </source>
</evidence>
<keyword evidence="5" id="KW-0560">Oxidoreductase</keyword>
<keyword evidence="10" id="KW-0575">Peroxidase</keyword>
<protein>
    <submittedName>
        <fullName evidence="10">Cytochrome c peroxidase</fullName>
    </submittedName>
</protein>
<dbReference type="EMBL" id="SOBT01000008">
    <property type="protein sequence ID" value="TDU31014.1"/>
    <property type="molecule type" value="Genomic_DNA"/>
</dbReference>
<dbReference type="AlphaFoldDB" id="A0A4R7PAE5"/>
<feature type="signal peptide" evidence="8">
    <location>
        <begin position="1"/>
        <end position="23"/>
    </location>
</feature>
<sequence length="483" mass="51744">MKPRWYRTAAALVLAAMPCLANASSGLASPAGWPAPRYAFENNPVTPAGIELGRRLFYDPSLSRDGSVSCASCHQQASAFAHTRHRVSHGIGGQLGTRNAPALFNLAWQPDFMWDGAVTHLELQPLAPLTNPVEMGSTLPQVIEKLSRDPLYPARFAEAFGSPGVDSQRMLRALTQFIGTMVSADSAYDRAARGGTPLSPEAEHGLAVFRQQCASCHTEPLFTDHRFADNGLDATARDPGRGAISGDPKDRGRFRVPSLRNVALTAPYMHDGRFETLREVIDHYAHGIQHSASLDPRLAAPRDLSLADQRALLAFLPTLTDEVFVRDARFAEPRNEVAAAPSLSWSARVGQVLARLLPGEAEAHSRIETTAAVSTQTTFATTRFALHAPPVEIVGVRDAAGIVLYVDDFSSNAPRAGLEVSFLHGTRAVRAAPEAPGVYRIGMDADGPTTTPAVLVIRGASLDLRVDVDLSGAIPTASLSASR</sequence>